<protein>
    <submittedName>
        <fullName evidence="1">Uncharacterized protein</fullName>
    </submittedName>
</protein>
<dbReference type="InterPro" id="IPR046670">
    <property type="entry name" value="DUF6540"/>
</dbReference>
<reference evidence="2" key="1">
    <citation type="submission" date="2019-04" db="EMBL/GenBank/DDBJ databases">
        <title>Friends and foes A comparative genomics studyof 23 Aspergillus species from section Flavi.</title>
        <authorList>
            <consortium name="DOE Joint Genome Institute"/>
            <person name="Kjaerbolling I."/>
            <person name="Vesth T."/>
            <person name="Frisvad J.C."/>
            <person name="Nybo J.L."/>
            <person name="Theobald S."/>
            <person name="Kildgaard S."/>
            <person name="Isbrandt T."/>
            <person name="Kuo A."/>
            <person name="Sato A."/>
            <person name="Lyhne E.K."/>
            <person name="Kogle M.E."/>
            <person name="Wiebenga A."/>
            <person name="Kun R.S."/>
            <person name="Lubbers R.J."/>
            <person name="Makela M.R."/>
            <person name="Barry K."/>
            <person name="Chovatia M."/>
            <person name="Clum A."/>
            <person name="Daum C."/>
            <person name="Haridas S."/>
            <person name="He G."/>
            <person name="LaButti K."/>
            <person name="Lipzen A."/>
            <person name="Mondo S."/>
            <person name="Riley R."/>
            <person name="Salamov A."/>
            <person name="Simmons B.A."/>
            <person name="Magnuson J.K."/>
            <person name="Henrissat B."/>
            <person name="Mortensen U.H."/>
            <person name="Larsen T.O."/>
            <person name="Devries R.P."/>
            <person name="Grigoriev I.V."/>
            <person name="Machida M."/>
            <person name="Baker S.E."/>
            <person name="Andersen M.R."/>
        </authorList>
    </citation>
    <scope>NUCLEOTIDE SEQUENCE [LARGE SCALE GENOMIC DNA]</scope>
    <source>
        <strain evidence="2">CBS 553.77</strain>
    </source>
</reference>
<proteinExistence type="predicted"/>
<evidence type="ECO:0000313" key="1">
    <source>
        <dbReference type="EMBL" id="KAE8351112.1"/>
    </source>
</evidence>
<evidence type="ECO:0000313" key="2">
    <source>
        <dbReference type="Proteomes" id="UP000327118"/>
    </source>
</evidence>
<dbReference type="Proteomes" id="UP000327118">
    <property type="component" value="Unassembled WGS sequence"/>
</dbReference>
<sequence>MATDTYNVYHVAFRQQNAPDHVAIALVPTENSDQGTGRFYHVHGDVGLGMEYEGRPGYSFAKTKSYKGSTFQFTFPKSELSRFEEIAQQHKPPHDERALMESNPDPPIQNCSDWVNDVLAEVNEKLTVH</sequence>
<name>A0A5N6Z0E0_9EURO</name>
<organism evidence="1 2">
    <name type="scientific">Aspergillus coremiiformis</name>
    <dbReference type="NCBI Taxonomy" id="138285"/>
    <lineage>
        <taxon>Eukaryota</taxon>
        <taxon>Fungi</taxon>
        <taxon>Dikarya</taxon>
        <taxon>Ascomycota</taxon>
        <taxon>Pezizomycotina</taxon>
        <taxon>Eurotiomycetes</taxon>
        <taxon>Eurotiomycetidae</taxon>
        <taxon>Eurotiales</taxon>
        <taxon>Aspergillaceae</taxon>
        <taxon>Aspergillus</taxon>
        <taxon>Aspergillus subgen. Circumdati</taxon>
    </lineage>
</organism>
<dbReference type="OrthoDB" id="4232264at2759"/>
<dbReference type="Pfam" id="PF20174">
    <property type="entry name" value="DUF6540"/>
    <property type="match status" value="1"/>
</dbReference>
<gene>
    <name evidence="1" type="ORF">BDV28DRAFT_159019</name>
</gene>
<accession>A0A5N6Z0E0</accession>
<dbReference type="AlphaFoldDB" id="A0A5N6Z0E0"/>
<dbReference type="EMBL" id="ML739186">
    <property type="protein sequence ID" value="KAE8351112.1"/>
    <property type="molecule type" value="Genomic_DNA"/>
</dbReference>
<keyword evidence="2" id="KW-1185">Reference proteome</keyword>